<feature type="domain" description="Transcription factor CBF/NF-Y/archaeal histone" evidence="7">
    <location>
        <begin position="30"/>
        <end position="94"/>
    </location>
</feature>
<evidence type="ECO:0000256" key="4">
    <source>
        <dbReference type="ARBA" id="ARBA00039775"/>
    </source>
</evidence>
<evidence type="ECO:0000256" key="2">
    <source>
        <dbReference type="ARBA" id="ARBA00022705"/>
    </source>
</evidence>
<protein>
    <recommendedName>
        <fullName evidence="4">DNA polymerase epsilon subunit D</fullName>
    </recommendedName>
    <alternativeName>
        <fullName evidence="5">DNA polymerase II subunit D</fullName>
    </alternativeName>
</protein>
<evidence type="ECO:0000256" key="5">
    <source>
        <dbReference type="ARBA" id="ARBA00042096"/>
    </source>
</evidence>
<evidence type="ECO:0000256" key="1">
    <source>
        <dbReference type="ARBA" id="ARBA00004123"/>
    </source>
</evidence>
<keyword evidence="3" id="KW-0539">Nucleus</keyword>
<dbReference type="SUPFAM" id="SSF47113">
    <property type="entry name" value="Histone-fold"/>
    <property type="match status" value="1"/>
</dbReference>
<evidence type="ECO:0000259" key="7">
    <source>
        <dbReference type="Pfam" id="PF00808"/>
    </source>
</evidence>
<feature type="region of interest" description="Disordered" evidence="6">
    <location>
        <begin position="1"/>
        <end position="21"/>
    </location>
</feature>
<dbReference type="InterPro" id="IPR003958">
    <property type="entry name" value="CBFA_NFYB_domain"/>
</dbReference>
<organism evidence="8 9">
    <name type="scientific">Ascoidea rubescens DSM 1968</name>
    <dbReference type="NCBI Taxonomy" id="1344418"/>
    <lineage>
        <taxon>Eukaryota</taxon>
        <taxon>Fungi</taxon>
        <taxon>Dikarya</taxon>
        <taxon>Ascomycota</taxon>
        <taxon>Saccharomycotina</taxon>
        <taxon>Saccharomycetes</taxon>
        <taxon>Ascoideaceae</taxon>
        <taxon>Ascoidea</taxon>
    </lineage>
</organism>
<reference evidence="9" key="1">
    <citation type="submission" date="2016-05" db="EMBL/GenBank/DDBJ databases">
        <title>Comparative genomics of biotechnologically important yeasts.</title>
        <authorList>
            <consortium name="DOE Joint Genome Institute"/>
            <person name="Riley R."/>
            <person name="Haridas S."/>
            <person name="Wolfe K.H."/>
            <person name="Lopes M.R."/>
            <person name="Hittinger C.T."/>
            <person name="Goker M."/>
            <person name="Salamov A."/>
            <person name="Wisecaver J."/>
            <person name="Long T.M."/>
            <person name="Aerts A.L."/>
            <person name="Barry K."/>
            <person name="Choi C."/>
            <person name="Clum A."/>
            <person name="Coughlan A.Y."/>
            <person name="Deshpande S."/>
            <person name="Douglass A.P."/>
            <person name="Hanson S.J."/>
            <person name="Klenk H.-P."/>
            <person name="Labutti K."/>
            <person name="Lapidus A."/>
            <person name="Lindquist E."/>
            <person name="Lipzen A."/>
            <person name="Meier-Kolthoff J.P."/>
            <person name="Ohm R.A."/>
            <person name="Otillar R.P."/>
            <person name="Pangilinan J."/>
            <person name="Peng Y."/>
            <person name="Rokas A."/>
            <person name="Rosa C.A."/>
            <person name="Scheuner C."/>
            <person name="Sibirny A.A."/>
            <person name="Slot J.C."/>
            <person name="Stielow J.B."/>
            <person name="Sun H."/>
            <person name="Kurtzman C.P."/>
            <person name="Blackwell M."/>
            <person name="Grigoriev I.V."/>
            <person name="Jeffries T.W."/>
        </authorList>
    </citation>
    <scope>NUCLEOTIDE SEQUENCE [LARGE SCALE GENOMIC DNA]</scope>
    <source>
        <strain evidence="9">DSM 1968</strain>
    </source>
</reference>
<dbReference type="OrthoDB" id="1707486at2759"/>
<accession>A0A1D2VPL3</accession>
<dbReference type="FunCoup" id="A0A1D2VPL3">
    <property type="interactions" value="217"/>
</dbReference>
<evidence type="ECO:0000313" key="8">
    <source>
        <dbReference type="EMBL" id="ODV63485.1"/>
    </source>
</evidence>
<evidence type="ECO:0000256" key="3">
    <source>
        <dbReference type="ARBA" id="ARBA00023242"/>
    </source>
</evidence>
<dbReference type="InParanoid" id="A0A1D2VPL3"/>
<dbReference type="EMBL" id="KV454475">
    <property type="protein sequence ID" value="ODV63485.1"/>
    <property type="molecule type" value="Genomic_DNA"/>
</dbReference>
<dbReference type="PANTHER" id="PTHR46172:SF1">
    <property type="entry name" value="DNA POLYMERASE EPSILON SUBUNIT 3"/>
    <property type="match status" value="1"/>
</dbReference>
<dbReference type="Pfam" id="PF00808">
    <property type="entry name" value="CBFD_NFYB_HMF"/>
    <property type="match status" value="1"/>
</dbReference>
<dbReference type="AlphaFoldDB" id="A0A1D2VPL3"/>
<keyword evidence="9" id="KW-1185">Reference proteome</keyword>
<dbReference type="GO" id="GO:0006272">
    <property type="term" value="P:leading strand elongation"/>
    <property type="evidence" value="ECO:0007669"/>
    <property type="project" value="TreeGrafter"/>
</dbReference>
<dbReference type="GeneID" id="30963260"/>
<dbReference type="CDD" id="cd22928">
    <property type="entry name" value="HFD_POLE3_DPB4"/>
    <property type="match status" value="1"/>
</dbReference>
<name>A0A1D2VPL3_9ASCO</name>
<proteinExistence type="predicted"/>
<sequence>MPPKGWRKNPDGTYPPPNHDHEKISIDEILFPKATLLRLSKSVLQDGNLISRDSVTAIQRSATVFVSHLMLFARNITSENGRSTVNTQDLCEALEKVGYGSFVPTIQKDLEVFIENKKQKKMRKLQEKE</sequence>
<dbReference type="STRING" id="1344418.A0A1D2VPL3"/>
<dbReference type="GO" id="GO:0006974">
    <property type="term" value="P:DNA damage response"/>
    <property type="evidence" value="ECO:0007669"/>
    <property type="project" value="TreeGrafter"/>
</dbReference>
<dbReference type="GO" id="GO:0046982">
    <property type="term" value="F:protein heterodimerization activity"/>
    <property type="evidence" value="ECO:0007669"/>
    <property type="project" value="InterPro"/>
</dbReference>
<dbReference type="GO" id="GO:0031490">
    <property type="term" value="F:chromatin DNA binding"/>
    <property type="evidence" value="ECO:0007669"/>
    <property type="project" value="TreeGrafter"/>
</dbReference>
<dbReference type="GO" id="GO:0031507">
    <property type="term" value="P:heterochromatin formation"/>
    <property type="evidence" value="ECO:0007669"/>
    <property type="project" value="TreeGrafter"/>
</dbReference>
<comment type="subcellular location">
    <subcellularLocation>
        <location evidence="1">Nucleus</location>
    </subcellularLocation>
</comment>
<dbReference type="GO" id="GO:0008622">
    <property type="term" value="C:epsilon DNA polymerase complex"/>
    <property type="evidence" value="ECO:0007669"/>
    <property type="project" value="TreeGrafter"/>
</dbReference>
<keyword evidence="2" id="KW-0235">DNA replication</keyword>
<dbReference type="PANTHER" id="PTHR46172">
    <property type="entry name" value="DNA POLYMERASE EPSILON SUBUNIT 3"/>
    <property type="match status" value="1"/>
</dbReference>
<dbReference type="InterPro" id="IPR009072">
    <property type="entry name" value="Histone-fold"/>
</dbReference>
<dbReference type="Proteomes" id="UP000095038">
    <property type="component" value="Unassembled WGS sequence"/>
</dbReference>
<gene>
    <name evidence="8" type="ORF">ASCRUDRAFT_20188</name>
</gene>
<evidence type="ECO:0000256" key="6">
    <source>
        <dbReference type="SAM" id="MobiDB-lite"/>
    </source>
</evidence>
<evidence type="ECO:0000313" key="9">
    <source>
        <dbReference type="Proteomes" id="UP000095038"/>
    </source>
</evidence>
<dbReference type="GO" id="GO:0008623">
    <property type="term" value="C:CHRAC"/>
    <property type="evidence" value="ECO:0007669"/>
    <property type="project" value="TreeGrafter"/>
</dbReference>
<dbReference type="RefSeq" id="XP_020049792.1">
    <property type="nucleotide sequence ID" value="XM_020189624.1"/>
</dbReference>
<feature type="non-terminal residue" evidence="8">
    <location>
        <position position="129"/>
    </location>
</feature>
<dbReference type="InterPro" id="IPR051377">
    <property type="entry name" value="DNA_Pol-Epsilon_Subunit"/>
</dbReference>
<dbReference type="Gene3D" id="1.10.20.10">
    <property type="entry name" value="Histone, subunit A"/>
    <property type="match status" value="1"/>
</dbReference>